<dbReference type="NCBIfam" id="TIGR01683">
    <property type="entry name" value="thiS"/>
    <property type="match status" value="1"/>
</dbReference>
<accession>A0A8J7LMZ5</accession>
<sequence>MIKIQVNDSFLEIRENTNIIQVLEQLKSPIDGVAIAINNTIIPRNLWDKMKFTNNDNVLIIQATQGG</sequence>
<dbReference type="InterPro" id="IPR010035">
    <property type="entry name" value="Thi_S"/>
</dbReference>
<organism evidence="1 2">
    <name type="scientific">Snuella sedimenti</name>
    <dbReference type="NCBI Taxonomy" id="2798802"/>
    <lineage>
        <taxon>Bacteria</taxon>
        <taxon>Pseudomonadati</taxon>
        <taxon>Bacteroidota</taxon>
        <taxon>Flavobacteriia</taxon>
        <taxon>Flavobacteriales</taxon>
        <taxon>Flavobacteriaceae</taxon>
        <taxon>Snuella</taxon>
    </lineage>
</organism>
<dbReference type="InterPro" id="IPR012675">
    <property type="entry name" value="Beta-grasp_dom_sf"/>
</dbReference>
<dbReference type="SUPFAM" id="SSF54285">
    <property type="entry name" value="MoaD/ThiS"/>
    <property type="match status" value="1"/>
</dbReference>
<protein>
    <submittedName>
        <fullName evidence="1">Sulfur carrier protein ThiS</fullName>
    </submittedName>
</protein>
<name>A0A8J7LMZ5_9FLAO</name>
<dbReference type="CDD" id="cd00565">
    <property type="entry name" value="Ubl_ThiS"/>
    <property type="match status" value="1"/>
</dbReference>
<dbReference type="Pfam" id="PF02597">
    <property type="entry name" value="ThiS"/>
    <property type="match status" value="1"/>
</dbReference>
<dbReference type="PANTHER" id="PTHR34472:SF1">
    <property type="entry name" value="SULFUR CARRIER PROTEIN THIS"/>
    <property type="match status" value="1"/>
</dbReference>
<keyword evidence="2" id="KW-1185">Reference proteome</keyword>
<reference evidence="1" key="1">
    <citation type="submission" date="2020-12" db="EMBL/GenBank/DDBJ databases">
        <title>Snuella sp. nov., isolated from sediment in Incheon.</title>
        <authorList>
            <person name="Kim W."/>
        </authorList>
    </citation>
    <scope>NUCLEOTIDE SEQUENCE</scope>
    <source>
        <strain evidence="1">CAU 1569</strain>
    </source>
</reference>
<dbReference type="Gene3D" id="3.10.20.30">
    <property type="match status" value="1"/>
</dbReference>
<gene>
    <name evidence="1" type="primary">thiS</name>
    <name evidence="1" type="ORF">JF259_08715</name>
</gene>
<dbReference type="AlphaFoldDB" id="A0A8J7LMZ5"/>
<comment type="caution">
    <text evidence="1">The sequence shown here is derived from an EMBL/GenBank/DDBJ whole genome shotgun (WGS) entry which is preliminary data.</text>
</comment>
<proteinExistence type="predicted"/>
<evidence type="ECO:0000313" key="2">
    <source>
        <dbReference type="Proteomes" id="UP000610931"/>
    </source>
</evidence>
<dbReference type="PANTHER" id="PTHR34472">
    <property type="entry name" value="SULFUR CARRIER PROTEIN THIS"/>
    <property type="match status" value="1"/>
</dbReference>
<dbReference type="Proteomes" id="UP000610931">
    <property type="component" value="Unassembled WGS sequence"/>
</dbReference>
<dbReference type="InterPro" id="IPR003749">
    <property type="entry name" value="ThiS/MoaD-like"/>
</dbReference>
<dbReference type="InterPro" id="IPR016155">
    <property type="entry name" value="Mopterin_synth/thiamin_S_b"/>
</dbReference>
<evidence type="ECO:0000313" key="1">
    <source>
        <dbReference type="EMBL" id="MBJ6368169.1"/>
    </source>
</evidence>
<dbReference type="RefSeq" id="WP_199114931.1">
    <property type="nucleotide sequence ID" value="NZ_JAELVQ010000009.1"/>
</dbReference>
<dbReference type="EMBL" id="JAELVQ010000009">
    <property type="protein sequence ID" value="MBJ6368169.1"/>
    <property type="molecule type" value="Genomic_DNA"/>
</dbReference>